<dbReference type="InterPro" id="IPR019020">
    <property type="entry name" value="Cyt-c552/DMSO_Rdtase_haem-bd"/>
</dbReference>
<keyword evidence="4" id="KW-0249">Electron transport</keyword>
<dbReference type="AlphaFoldDB" id="A0A0X8XAT3"/>
<evidence type="ECO:0000256" key="4">
    <source>
        <dbReference type="ARBA" id="ARBA00022982"/>
    </source>
</evidence>
<evidence type="ECO:0000313" key="9">
    <source>
        <dbReference type="Proteomes" id="UP000218890"/>
    </source>
</evidence>
<proteinExistence type="predicted"/>
<organism evidence="8 9">
    <name type="scientific">Halorhodospira halochloris</name>
    <name type="common">Ectothiorhodospira halochloris</name>
    <dbReference type="NCBI Taxonomy" id="1052"/>
    <lineage>
        <taxon>Bacteria</taxon>
        <taxon>Pseudomonadati</taxon>
        <taxon>Pseudomonadota</taxon>
        <taxon>Gammaproteobacteria</taxon>
        <taxon>Chromatiales</taxon>
        <taxon>Ectothiorhodospiraceae</taxon>
        <taxon>Halorhodospira</taxon>
    </lineage>
</organism>
<keyword evidence="2" id="KW-0349">Heme</keyword>
<dbReference type="GO" id="GO:0046872">
    <property type="term" value="F:metal ion binding"/>
    <property type="evidence" value="ECO:0007669"/>
    <property type="project" value="UniProtKB-KW"/>
</dbReference>
<dbReference type="Pfam" id="PF09459">
    <property type="entry name" value="EB_dh"/>
    <property type="match status" value="1"/>
</dbReference>
<gene>
    <name evidence="8" type="ORF">HH1059_19470</name>
</gene>
<feature type="region of interest" description="Disordered" evidence="6">
    <location>
        <begin position="205"/>
        <end position="254"/>
    </location>
</feature>
<evidence type="ECO:0000256" key="3">
    <source>
        <dbReference type="ARBA" id="ARBA00022723"/>
    </source>
</evidence>
<keyword evidence="3" id="KW-0479">Metal-binding</keyword>
<evidence type="ECO:0000256" key="1">
    <source>
        <dbReference type="ARBA" id="ARBA00022448"/>
    </source>
</evidence>
<evidence type="ECO:0000313" key="8">
    <source>
        <dbReference type="EMBL" id="BAU58642.2"/>
    </source>
</evidence>
<reference evidence="8" key="1">
    <citation type="submission" date="2016-02" db="EMBL/GenBank/DDBJ databases">
        <title>Halorhodospira halochloris DSM-1059 complete genome, version 2.</title>
        <authorList>
            <person name="Tsukatani Y."/>
        </authorList>
    </citation>
    <scope>NUCLEOTIDE SEQUENCE</scope>
    <source>
        <strain evidence="8">DSM 1059</strain>
    </source>
</reference>
<dbReference type="GO" id="GO:0020037">
    <property type="term" value="F:heme binding"/>
    <property type="evidence" value="ECO:0007669"/>
    <property type="project" value="InterPro"/>
</dbReference>
<evidence type="ECO:0000256" key="6">
    <source>
        <dbReference type="SAM" id="MobiDB-lite"/>
    </source>
</evidence>
<keyword evidence="9" id="KW-1185">Reference proteome</keyword>
<evidence type="ECO:0000256" key="5">
    <source>
        <dbReference type="ARBA" id="ARBA00023004"/>
    </source>
</evidence>
<accession>A0A0X8XAT3</accession>
<feature type="compositionally biased region" description="Basic and acidic residues" evidence="6">
    <location>
        <begin position="238"/>
        <end position="249"/>
    </location>
</feature>
<protein>
    <submittedName>
        <fullName evidence="8">Cytochrome c-552</fullName>
    </submittedName>
</protein>
<keyword evidence="5" id="KW-0408">Iron</keyword>
<name>A0A0X8XAT3_HALHR</name>
<dbReference type="Proteomes" id="UP000218890">
    <property type="component" value="Chromosome"/>
</dbReference>
<sequence>MVCKRETKVAWLLSGRLSGRGFRVAAVISSLVLLGGTGCERTGDTQPEPDAQRPDASLLALDLFAVEDPERLEVARRIEDLSFGEPVRVTAFYPNQASRLWLANAGEGRQPSSGYHSEAETDGHQGWYAFEPGNPTGCWNCHADPDYGHGGIDSEWDWAASNPFEMGVDLSEAAADYDKPGTRELELRAARDAEYLYIHASWTSDTDASGRDRGEPGPNITHQTYRWDADEQSFGARGEQRNAGSERAEPVASEDLPAQGRFDYEERLVAMSAPAADPVTDEFDGGESGNFNAQGCFIACHDDLRNMPGAYEPEASDVEGTLLEGQSDMRHYTLNSRDLEGQTPDDYRAPERLASRYEGRDTQALADSLEQGRFLDLFQVRMGRSAPMGHASGDYVYHYREGNNALVEEDERFSPSGRGNWRNQDPGDGVEGDYLRYVYDPRETGFWGLDEEEFAKLRRAGLGPLIVEPGHPRNNAIDLAEDDHLIAWDGEDYVLQKDFGPYGDAGDALGDILDDGVLIPRRVMQEAEGARSSVWAFTGWTETEAGEGRYDVVVVRPLEARSADGGLITDHELGKALDRAGMTFGFGIHDDHTGNRSHYVTLPVGLVAEGEEDAYLAEVASLYDTDEEGLRGRLPVIEVAGNE</sequence>
<evidence type="ECO:0000256" key="2">
    <source>
        <dbReference type="ARBA" id="ARBA00022617"/>
    </source>
</evidence>
<keyword evidence="1" id="KW-0813">Transport</keyword>
<dbReference type="KEGG" id="hhk:HH1059_19470"/>
<feature type="domain" description="Cytochrome c-552/DMSO reductase-like haem-binding" evidence="7">
    <location>
        <begin position="176"/>
        <end position="600"/>
    </location>
</feature>
<dbReference type="EMBL" id="AP017372">
    <property type="protein sequence ID" value="BAU58642.2"/>
    <property type="molecule type" value="Genomic_DNA"/>
</dbReference>
<evidence type="ECO:0000259" key="7">
    <source>
        <dbReference type="Pfam" id="PF09459"/>
    </source>
</evidence>